<evidence type="ECO:0000313" key="3">
    <source>
        <dbReference type="Proteomes" id="UP000003748"/>
    </source>
</evidence>
<feature type="transmembrane region" description="Helical" evidence="1">
    <location>
        <begin position="7"/>
        <end position="26"/>
    </location>
</feature>
<reference evidence="2 3" key="1">
    <citation type="submission" date="2010-02" db="EMBL/GenBank/DDBJ databases">
        <authorList>
            <person name="Weinstock G."/>
            <person name="Sodergren E."/>
            <person name="Clifton S."/>
            <person name="Fulton L."/>
            <person name="Fulton B."/>
            <person name="Courtney L."/>
            <person name="Fronick C."/>
            <person name="Harrison M."/>
            <person name="Strong C."/>
            <person name="Farmer C."/>
            <person name="Delahaunty K."/>
            <person name="Markovic C."/>
            <person name="Hall O."/>
            <person name="Minx P."/>
            <person name="Tomlinson C."/>
            <person name="Mitreva M."/>
            <person name="Nelson J."/>
            <person name="Hou S."/>
            <person name="Wollam A."/>
            <person name="Pepin K.H."/>
            <person name="Johnson M."/>
            <person name="Bhonagiri V."/>
            <person name="Zhang X."/>
            <person name="Suruliraj S."/>
            <person name="Warren W."/>
            <person name="Chinwalla A."/>
            <person name="Mardis E.R."/>
            <person name="Wilson R.K."/>
        </authorList>
    </citation>
    <scope>NUCLEOTIDE SEQUENCE [LARGE SCALE GENOMIC DNA]</scope>
    <source>
        <strain evidence="2 3">ATCC 33693</strain>
    </source>
</reference>
<accession>D4CTP0</accession>
<dbReference type="Proteomes" id="UP000003748">
    <property type="component" value="Unassembled WGS sequence"/>
</dbReference>
<comment type="caution">
    <text evidence="2">The sequence shown here is derived from an EMBL/GenBank/DDBJ whole genome shotgun (WGS) entry which is preliminary data.</text>
</comment>
<dbReference type="AlphaFoldDB" id="D4CTP0"/>
<dbReference type="EMBL" id="ACJY01000044">
    <property type="protein sequence ID" value="EFE87274.1"/>
    <property type="molecule type" value="Genomic_DNA"/>
</dbReference>
<name>D4CTP0_9FUSO</name>
<organism evidence="2 3">
    <name type="scientific">Fusobacterium periodonticum ATCC 33693</name>
    <dbReference type="NCBI Taxonomy" id="546275"/>
    <lineage>
        <taxon>Bacteria</taxon>
        <taxon>Fusobacteriati</taxon>
        <taxon>Fusobacteriota</taxon>
        <taxon>Fusobacteriia</taxon>
        <taxon>Fusobacteriales</taxon>
        <taxon>Fusobacteriaceae</taxon>
        <taxon>Fusobacterium</taxon>
    </lineage>
</organism>
<evidence type="ECO:0000256" key="1">
    <source>
        <dbReference type="SAM" id="Phobius"/>
    </source>
</evidence>
<gene>
    <name evidence="2" type="ORF">FUSPEROL_00762</name>
</gene>
<evidence type="ECO:0000313" key="2">
    <source>
        <dbReference type="EMBL" id="EFE87274.1"/>
    </source>
</evidence>
<dbReference type="HOGENOM" id="CLU_3216674_0_0_0"/>
<sequence length="44" mass="5442">MRKNTKLNFMYILIAIPIYFFSTIFVNHFQQHEYIFTDVNNIKK</sequence>
<dbReference type="STRING" id="546275.FUSPEROL_00762"/>
<keyword evidence="1" id="KW-1133">Transmembrane helix</keyword>
<proteinExistence type="predicted"/>
<keyword evidence="1" id="KW-0472">Membrane</keyword>
<keyword evidence="1" id="KW-0812">Transmembrane</keyword>
<protein>
    <submittedName>
        <fullName evidence="2">Uncharacterized protein</fullName>
    </submittedName>
</protein>